<sequence>MDPFVEKENQIPLITKNDKKRKQHTPITPSLAKTVIRRKVEAPKLTFANDDMRKLSYNKWLLEQEMKKNDELMKFAELEEKFKS</sequence>
<name>A0ACA9Y6X9_9ASCO</name>
<protein>
    <submittedName>
        <fullName evidence="1">Uncharacterized protein</fullName>
    </submittedName>
</protein>
<keyword evidence="2" id="KW-1185">Reference proteome</keyword>
<accession>A0ACA9Y6X9</accession>
<gene>
    <name evidence="1" type="ORF">CLIB1444_04S05666</name>
</gene>
<reference evidence="1" key="1">
    <citation type="submission" date="2022-06" db="EMBL/GenBank/DDBJ databases">
        <authorList>
            <person name="Legras J.-L."/>
            <person name="Devillers H."/>
            <person name="Grondin C."/>
        </authorList>
    </citation>
    <scope>NUCLEOTIDE SEQUENCE</scope>
    <source>
        <strain evidence="1">CLIB 1444</strain>
    </source>
</reference>
<evidence type="ECO:0000313" key="2">
    <source>
        <dbReference type="Proteomes" id="UP001152531"/>
    </source>
</evidence>
<dbReference type="EMBL" id="CALSDN010000004">
    <property type="protein sequence ID" value="CAH6720687.1"/>
    <property type="molecule type" value="Genomic_DNA"/>
</dbReference>
<organism evidence="1 2">
    <name type="scientific">[Candida] jaroonii</name>
    <dbReference type="NCBI Taxonomy" id="467808"/>
    <lineage>
        <taxon>Eukaryota</taxon>
        <taxon>Fungi</taxon>
        <taxon>Dikarya</taxon>
        <taxon>Ascomycota</taxon>
        <taxon>Saccharomycotina</taxon>
        <taxon>Pichiomycetes</taxon>
        <taxon>Debaryomycetaceae</taxon>
        <taxon>Yamadazyma</taxon>
    </lineage>
</organism>
<evidence type="ECO:0000313" key="1">
    <source>
        <dbReference type="EMBL" id="CAH6720687.1"/>
    </source>
</evidence>
<dbReference type="Proteomes" id="UP001152531">
    <property type="component" value="Unassembled WGS sequence"/>
</dbReference>
<comment type="caution">
    <text evidence="1">The sequence shown here is derived from an EMBL/GenBank/DDBJ whole genome shotgun (WGS) entry which is preliminary data.</text>
</comment>
<proteinExistence type="predicted"/>